<dbReference type="PANTHER" id="PTHR10404">
    <property type="entry name" value="N-ACETYLATED-ALPHA-LINKED ACIDIC DIPEPTIDASE"/>
    <property type="match status" value="1"/>
</dbReference>
<comment type="caution">
    <text evidence="2">The sequence shown here is derived from an EMBL/GenBank/DDBJ whole genome shotgun (WGS) entry which is preliminary data.</text>
</comment>
<dbReference type="Pfam" id="PF04253">
    <property type="entry name" value="TFR_dimer"/>
    <property type="match status" value="1"/>
</dbReference>
<dbReference type="Gene3D" id="1.20.930.40">
    <property type="entry name" value="Transferrin receptor-like, dimerisation domain"/>
    <property type="match status" value="1"/>
</dbReference>
<protein>
    <submittedName>
        <fullName evidence="2">Transferrin receptor-like protein</fullName>
    </submittedName>
</protein>
<dbReference type="AlphaFoldDB" id="A0AA38PRH7"/>
<dbReference type="PANTHER" id="PTHR10404:SF46">
    <property type="entry name" value="VACUOLAR PROTEIN SORTING-ASSOCIATED PROTEIN 70"/>
    <property type="match status" value="1"/>
</dbReference>
<gene>
    <name evidence="2" type="ORF">F5890DRAFT_1419668</name>
</gene>
<dbReference type="Proteomes" id="UP001163850">
    <property type="component" value="Unassembled WGS sequence"/>
</dbReference>
<evidence type="ECO:0000259" key="1">
    <source>
        <dbReference type="Pfam" id="PF04253"/>
    </source>
</evidence>
<reference evidence="2" key="1">
    <citation type="submission" date="2022-08" db="EMBL/GenBank/DDBJ databases">
        <authorList>
            <consortium name="DOE Joint Genome Institute"/>
            <person name="Min B."/>
            <person name="Riley R."/>
            <person name="Sierra-Patev S."/>
            <person name="Naranjo-Ortiz M."/>
            <person name="Looney B."/>
            <person name="Konkel Z."/>
            <person name="Slot J.C."/>
            <person name="Sakamoto Y."/>
            <person name="Steenwyk J.L."/>
            <person name="Rokas A."/>
            <person name="Carro J."/>
            <person name="Camarero S."/>
            <person name="Ferreira P."/>
            <person name="Molpeceres G."/>
            <person name="Ruiz-Duenas F.J."/>
            <person name="Serrano A."/>
            <person name="Henrissat B."/>
            <person name="Drula E."/>
            <person name="Hughes K.W."/>
            <person name="Mata J.L."/>
            <person name="Ishikawa N.K."/>
            <person name="Vargas-Isla R."/>
            <person name="Ushijima S."/>
            <person name="Smith C.A."/>
            <person name="Ahrendt S."/>
            <person name="Andreopoulos W."/>
            <person name="He G."/>
            <person name="Labutti K."/>
            <person name="Lipzen A."/>
            <person name="Ng V."/>
            <person name="Sandor L."/>
            <person name="Barry K."/>
            <person name="Martinez A.T."/>
            <person name="Xiao Y."/>
            <person name="Gibbons J.G."/>
            <person name="Terashima K."/>
            <person name="Hibbett D.S."/>
            <person name="Grigoriev I.V."/>
        </authorList>
    </citation>
    <scope>NUCLEOTIDE SEQUENCE</scope>
    <source>
        <strain evidence="2">TFB7829</strain>
    </source>
</reference>
<dbReference type="InterPro" id="IPR036757">
    <property type="entry name" value="TFR-like_dimer_dom_sf"/>
</dbReference>
<keyword evidence="2" id="KW-0675">Receptor</keyword>
<evidence type="ECO:0000313" key="3">
    <source>
        <dbReference type="Proteomes" id="UP001163850"/>
    </source>
</evidence>
<dbReference type="InterPro" id="IPR039373">
    <property type="entry name" value="Peptidase_M28B"/>
</dbReference>
<dbReference type="EMBL" id="MU802190">
    <property type="protein sequence ID" value="KAJ3980415.1"/>
    <property type="molecule type" value="Genomic_DNA"/>
</dbReference>
<evidence type="ECO:0000313" key="2">
    <source>
        <dbReference type="EMBL" id="KAJ3980415.1"/>
    </source>
</evidence>
<accession>A0AA38PRH7</accession>
<dbReference type="GO" id="GO:0004180">
    <property type="term" value="F:carboxypeptidase activity"/>
    <property type="evidence" value="ECO:0007669"/>
    <property type="project" value="TreeGrafter"/>
</dbReference>
<dbReference type="SUPFAM" id="SSF47672">
    <property type="entry name" value="Transferrin receptor-like dimerisation domain"/>
    <property type="match status" value="1"/>
</dbReference>
<feature type="domain" description="Transferrin receptor-like dimerisation" evidence="1">
    <location>
        <begin position="42"/>
        <end position="122"/>
    </location>
</feature>
<proteinExistence type="predicted"/>
<dbReference type="InterPro" id="IPR007365">
    <property type="entry name" value="TFR-like_dimer_dom"/>
</dbReference>
<organism evidence="2 3">
    <name type="scientific">Lentinula detonsa</name>
    <dbReference type="NCBI Taxonomy" id="2804962"/>
    <lineage>
        <taxon>Eukaryota</taxon>
        <taxon>Fungi</taxon>
        <taxon>Dikarya</taxon>
        <taxon>Basidiomycota</taxon>
        <taxon>Agaricomycotina</taxon>
        <taxon>Agaricomycetes</taxon>
        <taxon>Agaricomycetidae</taxon>
        <taxon>Agaricales</taxon>
        <taxon>Marasmiineae</taxon>
        <taxon>Omphalotaceae</taxon>
        <taxon>Lentinula</taxon>
    </lineage>
</organism>
<name>A0AA38PRH7_9AGAR</name>
<sequence length="125" mass="14103">MHGFALHSGFEPPFQSPYSDEHTCGKPVSRPHFPMPKILKAIKRVRAVNQKLIAFERGFISEDGLPSREWYKHLGVAPGRWLGYGATTLPALTESITLDKNSTLAKYEAERLRSLVDKLVETIRV</sequence>